<evidence type="ECO:0000313" key="5">
    <source>
        <dbReference type="Proteomes" id="UP001596484"/>
    </source>
</evidence>
<dbReference type="InterPro" id="IPR001733">
    <property type="entry name" value="Peptidase_S26B"/>
</dbReference>
<evidence type="ECO:0000256" key="1">
    <source>
        <dbReference type="NCBIfam" id="TIGR02228"/>
    </source>
</evidence>
<feature type="region of interest" description="Disordered" evidence="2">
    <location>
        <begin position="167"/>
        <end position="214"/>
    </location>
</feature>
<comment type="caution">
    <text evidence="4">The sequence shown here is derived from an EMBL/GenBank/DDBJ whole genome shotgun (WGS) entry which is preliminary data.</text>
</comment>
<dbReference type="GO" id="GO:0009003">
    <property type="term" value="F:signal peptidase activity"/>
    <property type="evidence" value="ECO:0007669"/>
    <property type="project" value="UniProtKB-EC"/>
</dbReference>
<keyword evidence="3" id="KW-0812">Transmembrane</keyword>
<name>A0ABW2RT56_9NOCA</name>
<keyword evidence="3" id="KW-1133">Transmembrane helix</keyword>
<feature type="transmembrane region" description="Helical" evidence="3">
    <location>
        <begin position="226"/>
        <end position="248"/>
    </location>
</feature>
<accession>A0ABW2RT56</accession>
<evidence type="ECO:0000256" key="3">
    <source>
        <dbReference type="SAM" id="Phobius"/>
    </source>
</evidence>
<dbReference type="CDD" id="cd06462">
    <property type="entry name" value="Peptidase_S24_S26"/>
    <property type="match status" value="1"/>
</dbReference>
<reference evidence="5" key="1">
    <citation type="journal article" date="2019" name="Int. J. Syst. Evol. Microbiol.">
        <title>The Global Catalogue of Microorganisms (GCM) 10K type strain sequencing project: providing services to taxonomists for standard genome sequencing and annotation.</title>
        <authorList>
            <consortium name="The Broad Institute Genomics Platform"/>
            <consortium name="The Broad Institute Genome Sequencing Center for Infectious Disease"/>
            <person name="Wu L."/>
            <person name="Ma J."/>
        </authorList>
    </citation>
    <scope>NUCLEOTIDE SEQUENCE [LARGE SCALE GENOMIC DNA]</scope>
    <source>
        <strain evidence="5">ICMP 19430</strain>
    </source>
</reference>
<evidence type="ECO:0000256" key="2">
    <source>
        <dbReference type="SAM" id="MobiDB-lite"/>
    </source>
</evidence>
<feature type="transmembrane region" description="Helical" evidence="3">
    <location>
        <begin position="138"/>
        <end position="163"/>
    </location>
</feature>
<dbReference type="EMBL" id="JBHTCS010000002">
    <property type="protein sequence ID" value="MFC7446753.1"/>
    <property type="molecule type" value="Genomic_DNA"/>
</dbReference>
<dbReference type="NCBIfam" id="TIGR02228">
    <property type="entry name" value="sigpep_I_arch"/>
    <property type="match status" value="1"/>
</dbReference>
<feature type="region of interest" description="Disordered" evidence="2">
    <location>
        <begin position="378"/>
        <end position="487"/>
    </location>
</feature>
<sequence>MDIHTNSPASGRSRGREIALNVGAVAGLICVLVAAMSFFFGIKPLLFRSGSMSPDIPTGALALSKSTPAADLAVGDVVSVVNEQGVRITHRVKEIVSSDGSTSVLILKGDANKDADISPYTVTEADRVFFSVPGLGYAVAWLSSPAAIFLGGALVGGVMVLAFGPSAKRKDDDSDSDAGNGGGGEPGSHEAIEQPAAHAHSEFEAPTEQFRAPRFSMRRRMPARTAMAAGALSLVALVGTTAGTSAAFTDTAGAASSFASRSTLVPAPKYLGCTTASGNSGQTLRWEHLGPGYTYQVQLINAYSSTVAPSIPANKGDTVTLNISTYNNIYKTATTSYVEVRTIRNGVTGTSWIGEKIYSSTIWTAWCNGAHVGGGDQTSLTAPSGGGAEVAAARMAAPAPSTTTAPTTTTATSATATSTSAAPTTTTSTTAPSASATATTTTAPTTTTTTAPTTTPAEKSTTTTESTTTAPAPTTTTEAVAAPADAPSGGLTMANASASGKYSAAVSGTSATITDKSGAQVFTTSVGTKAIAQWAADSDQLWIVDGTKLSVVDAATGSQKDVDPSSDTVPAEVAALVAR</sequence>
<organism evidence="4 5">
    <name type="scientific">Rhodococcus daqingensis</name>
    <dbReference type="NCBI Taxonomy" id="2479363"/>
    <lineage>
        <taxon>Bacteria</taxon>
        <taxon>Bacillati</taxon>
        <taxon>Actinomycetota</taxon>
        <taxon>Actinomycetes</taxon>
        <taxon>Mycobacteriales</taxon>
        <taxon>Nocardiaceae</taxon>
        <taxon>Rhodococcus</taxon>
    </lineage>
</organism>
<feature type="transmembrane region" description="Helical" evidence="3">
    <location>
        <begin position="20"/>
        <end position="42"/>
    </location>
</feature>
<keyword evidence="5" id="KW-1185">Reference proteome</keyword>
<gene>
    <name evidence="4" type="ORF">ACFQS9_02505</name>
</gene>
<keyword evidence="3" id="KW-0472">Membrane</keyword>
<dbReference type="RefSeq" id="WP_378401217.1">
    <property type="nucleotide sequence ID" value="NZ_JBHTCS010000002.1"/>
</dbReference>
<keyword evidence="4" id="KW-0378">Hydrolase</keyword>
<dbReference type="Proteomes" id="UP001596484">
    <property type="component" value="Unassembled WGS sequence"/>
</dbReference>
<feature type="compositionally biased region" description="Low complexity" evidence="2">
    <location>
        <begin position="396"/>
        <end position="487"/>
    </location>
</feature>
<proteinExistence type="predicted"/>
<protein>
    <recommendedName>
        <fullName evidence="1">Signal peptidase I</fullName>
        <ecNumber evidence="1">3.4.21.89</ecNumber>
    </recommendedName>
</protein>
<evidence type="ECO:0000313" key="4">
    <source>
        <dbReference type="EMBL" id="MFC7446753.1"/>
    </source>
</evidence>
<dbReference type="EC" id="3.4.21.89" evidence="1"/>